<evidence type="ECO:0000313" key="2">
    <source>
        <dbReference type="Proteomes" id="UP000030149"/>
    </source>
</evidence>
<feature type="non-terminal residue" evidence="1">
    <location>
        <position position="134"/>
    </location>
</feature>
<comment type="caution">
    <text evidence="1">The sequence shown here is derived from an EMBL/GenBank/DDBJ whole genome shotgun (WGS) entry which is preliminary data.</text>
</comment>
<proteinExistence type="predicted"/>
<dbReference type="EMBL" id="JRLZ01000067">
    <property type="protein sequence ID" value="KGO90960.1"/>
    <property type="molecule type" value="Genomic_DNA"/>
</dbReference>
<evidence type="ECO:0000313" key="1">
    <source>
        <dbReference type="EMBL" id="KGO90960.1"/>
    </source>
</evidence>
<sequence>VNVGTTTITYTDSNGCSNTAVVNVLSLPTATIQISGSSPICTGSITNIKIDGSPNATVNYTVNGVNASVVLPASGTITFATAALTSQTTYQLVNVTAGTGCTATLLEQVVVNIAPQPTALISGSTSVCFGQPAT</sequence>
<feature type="non-terminal residue" evidence="1">
    <location>
        <position position="1"/>
    </location>
</feature>
<evidence type="ECO:0008006" key="3">
    <source>
        <dbReference type="Google" id="ProtNLM"/>
    </source>
</evidence>
<dbReference type="AlphaFoldDB" id="A0A0A2MRS6"/>
<reference evidence="2" key="1">
    <citation type="submission" date="2013-09" db="EMBL/GenBank/DDBJ databases">
        <authorList>
            <person name="Zeng Z."/>
            <person name="Chen C."/>
        </authorList>
    </citation>
    <scope>NUCLEOTIDE SEQUENCE [LARGE SCALE GENOMIC DNA]</scope>
    <source>
        <strain evidence="2">DK69</strain>
    </source>
</reference>
<dbReference type="eggNOG" id="COG5492">
    <property type="taxonomic scope" value="Bacteria"/>
</dbReference>
<protein>
    <recommendedName>
        <fullName evidence="3">HYR domain-containing protein</fullName>
    </recommendedName>
</protein>
<name>A0A0A2MRS6_9FLAO</name>
<accession>A0A0A2MRS6</accession>
<keyword evidence="2" id="KW-1185">Reference proteome</keyword>
<reference evidence="1 2" key="2">
    <citation type="journal article" date="2015" name="Stand. Genomic Sci.">
        <title>High quality draft genomic sequence of Flavobacterium enshiense DK69(T) and comparison among Flavobacterium genomes.</title>
        <authorList>
            <person name="Zeng Z."/>
            <person name="Chen C."/>
            <person name="Du H."/>
            <person name="Wang G."/>
            <person name="Li M."/>
        </authorList>
    </citation>
    <scope>NUCLEOTIDE SEQUENCE [LARGE SCALE GENOMIC DNA]</scope>
    <source>
        <strain evidence="1 2">DK69</strain>
    </source>
</reference>
<dbReference type="RefSeq" id="WP_035631075.1">
    <property type="nucleotide sequence ID" value="NZ_JRLZ01000067.1"/>
</dbReference>
<dbReference type="Proteomes" id="UP000030149">
    <property type="component" value="Unassembled WGS sequence"/>
</dbReference>
<gene>
    <name evidence="1" type="ORF">Q767_16040</name>
</gene>
<organism evidence="1 2">
    <name type="scientific">Flavobacterium enshiense DK69</name>
    <dbReference type="NCBI Taxonomy" id="1107311"/>
    <lineage>
        <taxon>Bacteria</taxon>
        <taxon>Pseudomonadati</taxon>
        <taxon>Bacteroidota</taxon>
        <taxon>Flavobacteriia</taxon>
        <taxon>Flavobacteriales</taxon>
        <taxon>Flavobacteriaceae</taxon>
        <taxon>Flavobacterium</taxon>
    </lineage>
</organism>